<keyword evidence="1" id="KW-1133">Transmembrane helix</keyword>
<comment type="caution">
    <text evidence="2">The sequence shown here is derived from an EMBL/GenBank/DDBJ whole genome shotgun (WGS) entry which is preliminary data.</text>
</comment>
<dbReference type="AlphaFoldDB" id="A0A8J3JV89"/>
<proteinExistence type="predicted"/>
<evidence type="ECO:0000313" key="3">
    <source>
        <dbReference type="Proteomes" id="UP000601223"/>
    </source>
</evidence>
<feature type="transmembrane region" description="Helical" evidence="1">
    <location>
        <begin position="50"/>
        <end position="69"/>
    </location>
</feature>
<sequence length="174" mass="17913">MGRIVKQLSETTTKYYWYPGEKQEWIRAVVAVSSGAGAAALLMMLTRNSLAAVVVGCSVTLAVSGFNFGRRDAKALAGWPKLSDKAARRAAVAHSGRAAWRASAHGVGGAVAAIVVLNLTHSGWVADWLLPVVPAVVGALAHQTGMVWEQLASTVATTGPAAAPATPAAKPTAD</sequence>
<dbReference type="EMBL" id="BONF01000052">
    <property type="protein sequence ID" value="GIF85755.1"/>
    <property type="molecule type" value="Genomic_DNA"/>
</dbReference>
<keyword evidence="1" id="KW-0472">Membrane</keyword>
<dbReference type="Proteomes" id="UP000601223">
    <property type="component" value="Unassembled WGS sequence"/>
</dbReference>
<dbReference type="RefSeq" id="WP_203756111.1">
    <property type="nucleotide sequence ID" value="NZ_BONF01000052.1"/>
</dbReference>
<evidence type="ECO:0000256" key="1">
    <source>
        <dbReference type="SAM" id="Phobius"/>
    </source>
</evidence>
<accession>A0A8J3JV89</accession>
<name>A0A8J3JV89_9ACTN</name>
<keyword evidence="1" id="KW-0812">Transmembrane</keyword>
<protein>
    <submittedName>
        <fullName evidence="2">Uncharacterized protein</fullName>
    </submittedName>
</protein>
<feature type="transmembrane region" description="Helical" evidence="1">
    <location>
        <begin position="25"/>
        <end position="44"/>
    </location>
</feature>
<evidence type="ECO:0000313" key="2">
    <source>
        <dbReference type="EMBL" id="GIF85755.1"/>
    </source>
</evidence>
<organism evidence="2 3">
    <name type="scientific">Catellatospora bangladeshensis</name>
    <dbReference type="NCBI Taxonomy" id="310355"/>
    <lineage>
        <taxon>Bacteria</taxon>
        <taxon>Bacillati</taxon>
        <taxon>Actinomycetota</taxon>
        <taxon>Actinomycetes</taxon>
        <taxon>Micromonosporales</taxon>
        <taxon>Micromonosporaceae</taxon>
        <taxon>Catellatospora</taxon>
    </lineage>
</organism>
<reference evidence="2 3" key="1">
    <citation type="submission" date="2021-01" db="EMBL/GenBank/DDBJ databases">
        <title>Whole genome shotgun sequence of Catellatospora bangladeshensis NBRC 107357.</title>
        <authorList>
            <person name="Komaki H."/>
            <person name="Tamura T."/>
        </authorList>
    </citation>
    <scope>NUCLEOTIDE SEQUENCE [LARGE SCALE GENOMIC DNA]</scope>
    <source>
        <strain evidence="2 3">NBRC 107357</strain>
    </source>
</reference>
<gene>
    <name evidence="2" type="ORF">Cba03nite_71040</name>
</gene>
<keyword evidence="3" id="KW-1185">Reference proteome</keyword>